<sequence>MKDEKLLDMIRESAEEIPIPESLQPQKINEKLQQARGKAEGEKPPEGEEKKRKIRRRGNWYLPAAAVAAMAAVCMLVVGIAGDYGSGSDSVLNTAEAALETAEAEEETSAEESAAGSTQDSSTASGVTGVDAYLTAAADYEEVYEKLRENYQEIEDAAIPHESWNLESAEESAGSSSDGAASDTHEAVEDASDTALMGGEVSQTNVQVEGVDEGDIVKTDGKYIFVMDPDNGVEIVRAEDLARMSTISWETPGTQAYDMYLDGERLAVVAGVSESTLQTPSSSTQWLYEEDVDARLESRDYLEILVYDISDRESPALKGSVELDGSYLTSRKNGDYLYLMSRYDPDLSAEEEERDGYVPLAGGELLPADRIYLPKEESSVGYTYFVVVSVDLQEPEKLADRCAVVTESTDFYVSRENIYVTGVHYGTSQMTNIVRFSYADGQIEPEAGGSVPGVLNDSFSMDEYQGYLRMVTWEWNEGGSSTGLYILDQDLQVTGQITDLAPGEDLKSSRFLGDTGYFVTFLETDPLFSVDLSDPEEPRILGELKIPGFSSYLHFYGEDQLLGIGWEDNASDGRREVKLSMFDVSDPADVQETDKNILENAVYCPGTDQYKSILVLEEQNLLGMAYRTQAPYGSGGARPFEANGTEESATSGYSPSWSASSNNGEYPEPEDYYTLFRYVEGEGFQIVFRCLLNQEEGYGKYDSYEELDSVRGITIGDMLYIVMSRGISAFHLGDTVEKTGSVVW</sequence>
<evidence type="ECO:0000256" key="2">
    <source>
        <dbReference type="SAM" id="Phobius"/>
    </source>
</evidence>
<protein>
    <submittedName>
        <fullName evidence="3">Beta-propeller domain-containing protein</fullName>
    </submittedName>
</protein>
<organism evidence="3 4">
    <name type="scientific">Candidatus Blautia gallistercoris</name>
    <dbReference type="NCBI Taxonomy" id="2838490"/>
    <lineage>
        <taxon>Bacteria</taxon>
        <taxon>Bacillati</taxon>
        <taxon>Bacillota</taxon>
        <taxon>Clostridia</taxon>
        <taxon>Lachnospirales</taxon>
        <taxon>Lachnospiraceae</taxon>
        <taxon>Blautia</taxon>
    </lineage>
</organism>
<accession>A0A9D1WFP5</accession>
<reference evidence="3" key="1">
    <citation type="journal article" date="2021" name="PeerJ">
        <title>Extensive microbial diversity within the chicken gut microbiome revealed by metagenomics and culture.</title>
        <authorList>
            <person name="Gilroy R."/>
            <person name="Ravi A."/>
            <person name="Getino M."/>
            <person name="Pursley I."/>
            <person name="Horton D.L."/>
            <person name="Alikhan N.F."/>
            <person name="Baker D."/>
            <person name="Gharbi K."/>
            <person name="Hall N."/>
            <person name="Watson M."/>
            <person name="Adriaenssens E.M."/>
            <person name="Foster-Nyarko E."/>
            <person name="Jarju S."/>
            <person name="Secka A."/>
            <person name="Antonio M."/>
            <person name="Oren A."/>
            <person name="Chaudhuri R.R."/>
            <person name="La Ragione R."/>
            <person name="Hildebrand F."/>
            <person name="Pallen M.J."/>
        </authorList>
    </citation>
    <scope>NUCLEOTIDE SEQUENCE</scope>
    <source>
        <strain evidence="3">ChiSjej1B19-8411</strain>
    </source>
</reference>
<feature type="region of interest" description="Disordered" evidence="1">
    <location>
        <begin position="166"/>
        <end position="196"/>
    </location>
</feature>
<dbReference type="Pfam" id="PF09826">
    <property type="entry name" value="Beta_propel"/>
    <property type="match status" value="1"/>
</dbReference>
<feature type="compositionally biased region" description="Polar residues" evidence="1">
    <location>
        <begin position="645"/>
        <end position="664"/>
    </location>
</feature>
<gene>
    <name evidence="3" type="ORF">IAA45_00655</name>
</gene>
<feature type="region of interest" description="Disordered" evidence="1">
    <location>
        <begin position="98"/>
        <end position="125"/>
    </location>
</feature>
<comment type="caution">
    <text evidence="3">The sequence shown here is derived from an EMBL/GenBank/DDBJ whole genome shotgun (WGS) entry which is preliminary data.</text>
</comment>
<feature type="compositionally biased region" description="Low complexity" evidence="1">
    <location>
        <begin position="171"/>
        <end position="182"/>
    </location>
</feature>
<keyword evidence="2" id="KW-0472">Membrane</keyword>
<feature type="compositionally biased region" description="Polar residues" evidence="1">
    <location>
        <begin position="116"/>
        <end position="125"/>
    </location>
</feature>
<reference evidence="3" key="2">
    <citation type="submission" date="2021-04" db="EMBL/GenBank/DDBJ databases">
        <authorList>
            <person name="Gilroy R."/>
        </authorList>
    </citation>
    <scope>NUCLEOTIDE SEQUENCE</scope>
    <source>
        <strain evidence="3">ChiSjej1B19-8411</strain>
    </source>
</reference>
<dbReference type="SUPFAM" id="SSF50969">
    <property type="entry name" value="YVTN repeat-like/Quinoprotein amine dehydrogenase"/>
    <property type="match status" value="1"/>
</dbReference>
<keyword evidence="2" id="KW-1133">Transmembrane helix</keyword>
<evidence type="ECO:0000256" key="1">
    <source>
        <dbReference type="SAM" id="MobiDB-lite"/>
    </source>
</evidence>
<feature type="transmembrane region" description="Helical" evidence="2">
    <location>
        <begin position="60"/>
        <end position="82"/>
    </location>
</feature>
<dbReference type="AlphaFoldDB" id="A0A9D1WFP5"/>
<dbReference type="EMBL" id="DXEX01000016">
    <property type="protein sequence ID" value="HIX58215.1"/>
    <property type="molecule type" value="Genomic_DNA"/>
</dbReference>
<feature type="region of interest" description="Disordered" evidence="1">
    <location>
        <begin position="636"/>
        <end position="665"/>
    </location>
</feature>
<evidence type="ECO:0000313" key="4">
    <source>
        <dbReference type="Proteomes" id="UP000886817"/>
    </source>
</evidence>
<name>A0A9D1WFP5_9FIRM</name>
<feature type="compositionally biased region" description="Basic and acidic residues" evidence="1">
    <location>
        <begin position="37"/>
        <end position="51"/>
    </location>
</feature>
<dbReference type="Proteomes" id="UP000886817">
    <property type="component" value="Unassembled WGS sequence"/>
</dbReference>
<keyword evidence="2" id="KW-0812">Transmembrane</keyword>
<evidence type="ECO:0000313" key="3">
    <source>
        <dbReference type="EMBL" id="HIX58215.1"/>
    </source>
</evidence>
<proteinExistence type="predicted"/>
<dbReference type="InterPro" id="IPR019198">
    <property type="entry name" value="Beta_propeller_containing"/>
</dbReference>
<feature type="region of interest" description="Disordered" evidence="1">
    <location>
        <begin position="1"/>
        <end position="54"/>
    </location>
</feature>
<feature type="compositionally biased region" description="Basic and acidic residues" evidence="1">
    <location>
        <begin position="1"/>
        <end position="14"/>
    </location>
</feature>
<dbReference type="InterPro" id="IPR011044">
    <property type="entry name" value="Quino_amine_DH_bsu"/>
</dbReference>